<dbReference type="InterPro" id="IPR043502">
    <property type="entry name" value="DNA/RNA_pol_sf"/>
</dbReference>
<dbReference type="InterPro" id="IPR053134">
    <property type="entry name" value="RNA-dir_DNA_polymerase"/>
</dbReference>
<dbReference type="PANTHER" id="PTHR24559:SF432">
    <property type="entry name" value="RNA-DIRECTED DNA POLYMERASE HOMOLOG"/>
    <property type="match status" value="1"/>
</dbReference>
<dbReference type="PANTHER" id="PTHR24559">
    <property type="entry name" value="TRANSPOSON TY3-I GAG-POL POLYPROTEIN"/>
    <property type="match status" value="1"/>
</dbReference>
<dbReference type="Pfam" id="PF00078">
    <property type="entry name" value="RVT_1"/>
    <property type="match status" value="1"/>
</dbReference>
<dbReference type="InterPro" id="IPR043128">
    <property type="entry name" value="Rev_trsase/Diguanyl_cyclase"/>
</dbReference>
<reference evidence="2" key="1">
    <citation type="journal article" date="2012" name="Nature">
        <title>The tomato genome sequence provides insights into fleshy fruit evolution.</title>
        <authorList>
            <consortium name="Tomato Genome Consortium"/>
        </authorList>
    </citation>
    <scope>NUCLEOTIDE SEQUENCE [LARGE SCALE GENOMIC DNA]</scope>
    <source>
        <strain evidence="2">cv. Heinz 1706</strain>
    </source>
</reference>
<reference evidence="2" key="2">
    <citation type="submission" date="2019-01" db="UniProtKB">
        <authorList>
            <consortium name="EnsemblPlants"/>
        </authorList>
    </citation>
    <scope>IDENTIFICATION</scope>
    <source>
        <strain evidence="2">cv. Heinz 1706</strain>
    </source>
</reference>
<proteinExistence type="predicted"/>
<dbReference type="EnsemblPlants" id="Solyc08g041715.1.1">
    <property type="protein sequence ID" value="Solyc08g041715.1.1"/>
    <property type="gene ID" value="Solyc08g041715.1"/>
</dbReference>
<evidence type="ECO:0000313" key="3">
    <source>
        <dbReference type="Proteomes" id="UP000004994"/>
    </source>
</evidence>
<dbReference type="SUPFAM" id="SSF56672">
    <property type="entry name" value="DNA/RNA polymerases"/>
    <property type="match status" value="1"/>
</dbReference>
<dbReference type="Gramene" id="Solyc08g041715.1.1">
    <property type="protein sequence ID" value="Solyc08g041715.1.1"/>
    <property type="gene ID" value="Solyc08g041715.1"/>
</dbReference>
<name>A0A3Q7HKJ5_SOLLC</name>
<evidence type="ECO:0000259" key="1">
    <source>
        <dbReference type="Pfam" id="PF00078"/>
    </source>
</evidence>
<dbReference type="STRING" id="4081.A0A3Q7HKJ5"/>
<dbReference type="OMA" id="ARYEYYC"/>
<evidence type="ECO:0000313" key="2">
    <source>
        <dbReference type="EnsemblPlants" id="Solyc08g041715.1.1"/>
    </source>
</evidence>
<dbReference type="Gene3D" id="3.10.10.10">
    <property type="entry name" value="HIV Type 1 Reverse Transcriptase, subunit A, domain 1"/>
    <property type="match status" value="1"/>
</dbReference>
<dbReference type="CDD" id="cd01647">
    <property type="entry name" value="RT_LTR"/>
    <property type="match status" value="1"/>
</dbReference>
<organism evidence="2">
    <name type="scientific">Solanum lycopersicum</name>
    <name type="common">Tomato</name>
    <name type="synonym">Lycopersicon esculentum</name>
    <dbReference type="NCBI Taxonomy" id="4081"/>
    <lineage>
        <taxon>Eukaryota</taxon>
        <taxon>Viridiplantae</taxon>
        <taxon>Streptophyta</taxon>
        <taxon>Embryophyta</taxon>
        <taxon>Tracheophyta</taxon>
        <taxon>Spermatophyta</taxon>
        <taxon>Magnoliopsida</taxon>
        <taxon>eudicotyledons</taxon>
        <taxon>Gunneridae</taxon>
        <taxon>Pentapetalae</taxon>
        <taxon>asterids</taxon>
        <taxon>lamiids</taxon>
        <taxon>Solanales</taxon>
        <taxon>Solanaceae</taxon>
        <taxon>Solanoideae</taxon>
        <taxon>Solaneae</taxon>
        <taxon>Solanum</taxon>
        <taxon>Solanum subgen. Lycopersicon</taxon>
    </lineage>
</organism>
<keyword evidence="3" id="KW-1185">Reference proteome</keyword>
<dbReference type="InParanoid" id="A0A3Q7HKJ5"/>
<dbReference type="Proteomes" id="UP000004994">
    <property type="component" value="Chromosome 8"/>
</dbReference>
<accession>A0A3Q7HKJ5</accession>
<feature type="domain" description="Reverse transcriptase" evidence="1">
    <location>
        <begin position="16"/>
        <end position="114"/>
    </location>
</feature>
<protein>
    <recommendedName>
        <fullName evidence="1">Reverse transcriptase domain-containing protein</fullName>
    </recommendedName>
</protein>
<dbReference type="AlphaFoldDB" id="A0A3Q7HKJ5"/>
<dbReference type="InterPro" id="IPR000477">
    <property type="entry name" value="RT_dom"/>
</dbReference>
<sequence length="141" mass="16759">MAEIHDISLALCMTVTGWRICIDYRKLNESTRKDHYPVPFIDQMSERLAGKEYYCFLDNYSRYNQIVIALEDQEKTTFTCPYDTYAFKRMSFGLCNSPTTFQRCMMAIFMIWLKILWRYSWMISQCLGSLLTGGWRIWTGC</sequence>
<dbReference type="Gene3D" id="3.30.70.270">
    <property type="match status" value="1"/>
</dbReference>